<name>Q17JL1_AEDAE</name>
<organism evidence="2 3">
    <name type="scientific">Aedes aegypti</name>
    <name type="common">Yellowfever mosquito</name>
    <name type="synonym">Culex aegypti</name>
    <dbReference type="NCBI Taxonomy" id="7159"/>
    <lineage>
        <taxon>Eukaryota</taxon>
        <taxon>Metazoa</taxon>
        <taxon>Ecdysozoa</taxon>
        <taxon>Arthropoda</taxon>
        <taxon>Hexapoda</taxon>
        <taxon>Insecta</taxon>
        <taxon>Pterygota</taxon>
        <taxon>Neoptera</taxon>
        <taxon>Endopterygota</taxon>
        <taxon>Diptera</taxon>
        <taxon>Nematocera</taxon>
        <taxon>Culicoidea</taxon>
        <taxon>Culicidae</taxon>
        <taxon>Culicinae</taxon>
        <taxon>Aedini</taxon>
        <taxon>Aedes</taxon>
        <taxon>Stegomyia</taxon>
    </lineage>
</organism>
<dbReference type="eggNOG" id="ENOG502T80A">
    <property type="taxonomic scope" value="Eukaryota"/>
</dbReference>
<evidence type="ECO:0000256" key="1">
    <source>
        <dbReference type="SAM" id="MobiDB-lite"/>
    </source>
</evidence>
<reference evidence="2" key="2">
    <citation type="journal article" date="2007" name="Science">
        <title>Genome sequence of Aedes aegypti, a major arbovirus vector.</title>
        <authorList>
            <person name="Nene V."/>
            <person name="Wortman J.R."/>
            <person name="Lawson D."/>
            <person name="Haas B."/>
            <person name="Kodira C."/>
            <person name="Tu Z.J."/>
            <person name="Loftus B."/>
            <person name="Xi Z."/>
            <person name="Megy K."/>
            <person name="Grabherr M."/>
            <person name="Ren Q."/>
            <person name="Zdobnov E.M."/>
            <person name="Lobo N.F."/>
            <person name="Campbell K.S."/>
            <person name="Brown S.E."/>
            <person name="Bonaldo M.F."/>
            <person name="Zhu J."/>
            <person name="Sinkins S.P."/>
            <person name="Hogenkamp D.G."/>
            <person name="Amedeo P."/>
            <person name="Arensburger P."/>
            <person name="Atkinson P.W."/>
            <person name="Bidwell S."/>
            <person name="Biedler J."/>
            <person name="Birney E."/>
            <person name="Bruggner R.V."/>
            <person name="Costas J."/>
            <person name="Coy M.R."/>
            <person name="Crabtree J."/>
            <person name="Crawford M."/>
            <person name="Debruyn B."/>
            <person name="Decaprio D."/>
            <person name="Eiglmeier K."/>
            <person name="Eisenstadt E."/>
            <person name="El-Dorry H."/>
            <person name="Gelbart W.M."/>
            <person name="Gomes S.L."/>
            <person name="Hammond M."/>
            <person name="Hannick L.I."/>
            <person name="Hogan J.R."/>
            <person name="Holmes M.H."/>
            <person name="Jaffe D."/>
            <person name="Johnston J.S."/>
            <person name="Kennedy R.C."/>
            <person name="Koo H."/>
            <person name="Kravitz S."/>
            <person name="Kriventseva E.V."/>
            <person name="Kulp D."/>
            <person name="Labutti K."/>
            <person name="Lee E."/>
            <person name="Li S."/>
            <person name="Lovin D.D."/>
            <person name="Mao C."/>
            <person name="Mauceli E."/>
            <person name="Menck C.F."/>
            <person name="Miller J.R."/>
            <person name="Montgomery P."/>
            <person name="Mori A."/>
            <person name="Nascimento A.L."/>
            <person name="Naveira H.F."/>
            <person name="Nusbaum C."/>
            <person name="O'leary S."/>
            <person name="Orvis J."/>
            <person name="Pertea M."/>
            <person name="Quesneville H."/>
            <person name="Reidenbach K.R."/>
            <person name="Rogers Y.H."/>
            <person name="Roth C.W."/>
            <person name="Schneider J.R."/>
            <person name="Schatz M."/>
            <person name="Shumway M."/>
            <person name="Stanke M."/>
            <person name="Stinson E.O."/>
            <person name="Tubio J.M."/>
            <person name="Vanzee J.P."/>
            <person name="Verjovski-Almeida S."/>
            <person name="Werner D."/>
            <person name="White O."/>
            <person name="Wyder S."/>
            <person name="Zeng Q."/>
            <person name="Zhao Q."/>
            <person name="Zhao Y."/>
            <person name="Hill C.A."/>
            <person name="Raikhel A.S."/>
            <person name="Soares M.B."/>
            <person name="Knudson D.L."/>
            <person name="Lee N.H."/>
            <person name="Galagan J."/>
            <person name="Salzberg S.L."/>
            <person name="Paulsen I.T."/>
            <person name="Dimopoulos G."/>
            <person name="Collins F.H."/>
            <person name="Birren B."/>
            <person name="Fraser-Liggett C.M."/>
            <person name="Severson D.W."/>
        </authorList>
    </citation>
    <scope>NUCLEOTIDE SEQUENCE [LARGE SCALE GENOMIC DNA]</scope>
    <source>
        <strain evidence="2">Liverpool</strain>
    </source>
</reference>
<dbReference type="HOGENOM" id="CLU_1210658_0_0_1"/>
<dbReference type="AlphaFoldDB" id="Q17JL1"/>
<accession>Q17JL1</accession>
<feature type="region of interest" description="Disordered" evidence="1">
    <location>
        <begin position="110"/>
        <end position="153"/>
    </location>
</feature>
<reference evidence="2" key="1">
    <citation type="submission" date="2005-10" db="EMBL/GenBank/DDBJ databases">
        <authorList>
            <person name="Loftus B.J."/>
            <person name="Nene V.M."/>
            <person name="Hannick L.I."/>
            <person name="Bidwell S."/>
            <person name="Haas B."/>
            <person name="Amedeo P."/>
            <person name="Orvis J."/>
            <person name="Wortman J.R."/>
            <person name="White O.R."/>
            <person name="Salzberg S."/>
            <person name="Shumway M."/>
            <person name="Koo H."/>
            <person name="Zhao Y."/>
            <person name="Holmes M."/>
            <person name="Miller J."/>
            <person name="Schatz M."/>
            <person name="Pop M."/>
            <person name="Pai G."/>
            <person name="Utterback T."/>
            <person name="Rogers Y.-H."/>
            <person name="Kravitz S."/>
            <person name="Fraser C.M."/>
        </authorList>
    </citation>
    <scope>NUCLEOTIDE SEQUENCE</scope>
    <source>
        <strain evidence="2">Liverpool</strain>
    </source>
</reference>
<gene>
    <name evidence="2" type="ORF">AaeL_AAEL002018</name>
</gene>
<dbReference type="Proteomes" id="UP000682892">
    <property type="component" value="Unassembled WGS sequence"/>
</dbReference>
<feature type="compositionally biased region" description="Low complexity" evidence="1">
    <location>
        <begin position="135"/>
        <end position="153"/>
    </location>
</feature>
<proteinExistence type="predicted"/>
<evidence type="ECO:0000313" key="2">
    <source>
        <dbReference type="EMBL" id="EAT46829.1"/>
    </source>
</evidence>
<sequence>MHVCGVITTNWLLMLPELPSWMFDRRPQEQQSQQLQEQATIITTQSRPSQLVAIGVQNSLPIVSEQSNANQNFNRPMNLAEPATTTARTPTITPSRIILRPVDGLDFSTNTRPTVGTLGNRFGNDDQSPAAELGTAAPSPATVRPTTRPVVRQTTSRIVTPRPTPNRFGQGGFAANNPNASPIVGLFNTIGNKLATTADAIAGMLRKTVDVLVTTHLQAHQQRRSVRSN</sequence>
<dbReference type="VEuPathDB" id="VectorBase:AAEL019813"/>
<dbReference type="PaxDb" id="7159-AAEL002018-PA"/>
<dbReference type="EMBL" id="CH477232">
    <property type="protein sequence ID" value="EAT46829.1"/>
    <property type="molecule type" value="Genomic_DNA"/>
</dbReference>
<protein>
    <submittedName>
        <fullName evidence="2">AAEL002018-PA</fullName>
    </submittedName>
</protein>
<dbReference type="STRING" id="7159.Q17JL1"/>
<evidence type="ECO:0000313" key="3">
    <source>
        <dbReference type="Proteomes" id="UP000682892"/>
    </source>
</evidence>
<reference evidence="2" key="3">
    <citation type="submission" date="2012-09" db="EMBL/GenBank/DDBJ databases">
        <authorList>
            <consortium name="VectorBase"/>
        </authorList>
    </citation>
    <scope>NUCLEOTIDE SEQUENCE</scope>
    <source>
        <strain evidence="2">Liverpool</strain>
    </source>
</reference>